<dbReference type="RefSeq" id="WP_024483860.1">
    <property type="nucleotide sequence ID" value="NZ_CAMKUH010000001.1"/>
</dbReference>
<sequence>MSTTPRIVHTLLLTGCLMGIAGAQAKDGEAEMTFHGTLIEPPPCTINDGNRVEVNFGERVGITKVDGANYRQVMNYQITCTGAVSAGWALTLSLSGNAAAFDSEALLTSKDNLGIRIYQNDKPFTPNSTLNIDRTRPPRLEAVPVKKAGTTLTEGAFEAWATLRADYQ</sequence>
<dbReference type="PANTHER" id="PTHR33420:SF33">
    <property type="entry name" value="MINOR FIMBRIAL SUBUNIT"/>
    <property type="match status" value="1"/>
</dbReference>
<protein>
    <submittedName>
        <fullName evidence="3">Putative minor fimbrial subunit StfF</fullName>
    </submittedName>
</protein>
<dbReference type="GO" id="GO:0009289">
    <property type="term" value="C:pilus"/>
    <property type="evidence" value="ECO:0007669"/>
    <property type="project" value="InterPro"/>
</dbReference>
<dbReference type="Gene3D" id="2.60.40.1090">
    <property type="entry name" value="Fimbrial-type adhesion domain"/>
    <property type="match status" value="1"/>
</dbReference>
<feature type="signal peptide" evidence="1">
    <location>
        <begin position="1"/>
        <end position="25"/>
    </location>
</feature>
<dbReference type="InterPro" id="IPR036937">
    <property type="entry name" value="Adhesion_dom_fimbrial_sf"/>
</dbReference>
<feature type="chain" id="PRO_5020321840" evidence="1">
    <location>
        <begin position="26"/>
        <end position="168"/>
    </location>
</feature>
<dbReference type="SUPFAM" id="SSF49401">
    <property type="entry name" value="Bacterial adhesins"/>
    <property type="match status" value="1"/>
</dbReference>
<dbReference type="GeneID" id="30319257"/>
<name>A0A4U9VZ57_SERFO</name>
<organism evidence="3">
    <name type="scientific">Serratia fonticola</name>
    <dbReference type="NCBI Taxonomy" id="47917"/>
    <lineage>
        <taxon>Bacteria</taxon>
        <taxon>Pseudomonadati</taxon>
        <taxon>Pseudomonadota</taxon>
        <taxon>Gammaproteobacteria</taxon>
        <taxon>Enterobacterales</taxon>
        <taxon>Yersiniaceae</taxon>
        <taxon>Serratia</taxon>
    </lineage>
</organism>
<keyword evidence="1" id="KW-0732">Signal</keyword>
<feature type="domain" description="Fimbrial-type adhesion" evidence="2">
    <location>
        <begin position="33"/>
        <end position="168"/>
    </location>
</feature>
<dbReference type="AlphaFoldDB" id="A0A4U9VZ57"/>
<proteinExistence type="predicted"/>
<dbReference type="PANTHER" id="PTHR33420">
    <property type="entry name" value="FIMBRIAL SUBUNIT ELFA-RELATED"/>
    <property type="match status" value="1"/>
</dbReference>
<dbReference type="InterPro" id="IPR000259">
    <property type="entry name" value="Adhesion_dom_fimbrial"/>
</dbReference>
<dbReference type="Pfam" id="PF00419">
    <property type="entry name" value="Fimbrial"/>
    <property type="match status" value="1"/>
</dbReference>
<evidence type="ECO:0000256" key="1">
    <source>
        <dbReference type="SAM" id="SignalP"/>
    </source>
</evidence>
<evidence type="ECO:0000313" key="3">
    <source>
        <dbReference type="EMBL" id="VTR51602.1"/>
    </source>
</evidence>
<dbReference type="InterPro" id="IPR050263">
    <property type="entry name" value="Bact_Fimbrial_Adh_Pro"/>
</dbReference>
<dbReference type="EMBL" id="CABEEZ010000125">
    <property type="protein sequence ID" value="VTR51602.1"/>
    <property type="molecule type" value="Genomic_DNA"/>
</dbReference>
<evidence type="ECO:0000259" key="2">
    <source>
        <dbReference type="Pfam" id="PF00419"/>
    </source>
</evidence>
<gene>
    <name evidence="3" type="ORF">NCTC12965_06191</name>
</gene>
<accession>A0A4U9VZ57</accession>
<dbReference type="GO" id="GO:0043709">
    <property type="term" value="P:cell adhesion involved in single-species biofilm formation"/>
    <property type="evidence" value="ECO:0007669"/>
    <property type="project" value="TreeGrafter"/>
</dbReference>
<reference evidence="3" key="1">
    <citation type="submission" date="2019-05" db="EMBL/GenBank/DDBJ databases">
        <authorList>
            <consortium name="Pathogen Informatics"/>
        </authorList>
    </citation>
    <scope>NUCLEOTIDE SEQUENCE [LARGE SCALE GENOMIC DNA]</scope>
    <source>
        <strain evidence="3">NCTC12965</strain>
    </source>
</reference>
<dbReference type="InterPro" id="IPR008966">
    <property type="entry name" value="Adhesion_dom_sf"/>
</dbReference>